<sequence>MLTRFRQISRSSNIRSDICTFLTAKVFLVSFAMVQICHCSTTTSNNHIHVASGPSNNKLLREIQSQGQSHCVNAEKKLDECSQQLIMFGQQNAQYPASLVDLDHEFCPNFRRANNCVKKYSTCYKPFQRQIINWILISTTKANHKRCKNETEKARFVNLSSSCLIQLRNPMTSCMDRYIANLEKIAHMSGDSDRLRENDNGIQLSCCANRQFKQCLMENAKQSCSAAPALFMKRFNSVSAFRRVQKSMFRANSDLMDNFKRAIDSMALTGPEFICDIVKDAWCHRNYDSSKFEQPGVRPIHRSIVPSMIKIYSN</sequence>
<name>A0ABQ7SCQ1_9ACAR</name>
<keyword evidence="2" id="KW-1185">Reference proteome</keyword>
<accession>A0ABQ7SCQ1</accession>
<dbReference type="EMBL" id="JAIFTH010000041">
    <property type="protein sequence ID" value="KAG9511020.1"/>
    <property type="molecule type" value="Genomic_DNA"/>
</dbReference>
<comment type="caution">
    <text evidence="1">The sequence shown here is derived from an EMBL/GenBank/DDBJ whole genome shotgun (WGS) entry which is preliminary data.</text>
</comment>
<organism evidence="1 2">
    <name type="scientific">Fragariocoptes setiger</name>
    <dbReference type="NCBI Taxonomy" id="1670756"/>
    <lineage>
        <taxon>Eukaryota</taxon>
        <taxon>Metazoa</taxon>
        <taxon>Ecdysozoa</taxon>
        <taxon>Arthropoda</taxon>
        <taxon>Chelicerata</taxon>
        <taxon>Arachnida</taxon>
        <taxon>Acari</taxon>
        <taxon>Acariformes</taxon>
        <taxon>Trombidiformes</taxon>
        <taxon>Prostigmata</taxon>
        <taxon>Eupodina</taxon>
        <taxon>Eriophyoidea</taxon>
        <taxon>Phytoptidae</taxon>
        <taxon>Fragariocoptes</taxon>
    </lineage>
</organism>
<dbReference type="PANTHER" id="PTHR33964:SF1">
    <property type="entry name" value="RE45066P"/>
    <property type="match status" value="1"/>
</dbReference>
<gene>
    <name evidence="1" type="ORF">GZH46_00419</name>
</gene>
<proteinExistence type="predicted"/>
<evidence type="ECO:0000313" key="1">
    <source>
        <dbReference type="EMBL" id="KAG9511020.1"/>
    </source>
</evidence>
<protein>
    <submittedName>
        <fullName evidence="1">Uncharacterized protein</fullName>
    </submittedName>
</protein>
<evidence type="ECO:0000313" key="2">
    <source>
        <dbReference type="Proteomes" id="UP000825002"/>
    </source>
</evidence>
<dbReference type="PANTHER" id="PTHR33964">
    <property type="entry name" value="RE45066P-RELATED"/>
    <property type="match status" value="1"/>
</dbReference>
<reference evidence="1 2" key="1">
    <citation type="submission" date="2020-10" db="EMBL/GenBank/DDBJ databases">
        <authorList>
            <person name="Klimov P.B."/>
            <person name="Dyachkov S.M."/>
            <person name="Chetverikov P.E."/>
        </authorList>
    </citation>
    <scope>NUCLEOTIDE SEQUENCE [LARGE SCALE GENOMIC DNA]</scope>
    <source>
        <strain evidence="1">BMOC 18-1129-001#AD2665</strain>
        <tissue evidence="1">Entire mites</tissue>
    </source>
</reference>
<dbReference type="Proteomes" id="UP000825002">
    <property type="component" value="Unassembled WGS sequence"/>
</dbReference>